<dbReference type="InterPro" id="IPR045843">
    <property type="entry name" value="IND-like"/>
</dbReference>
<reference evidence="9" key="1">
    <citation type="journal article" date="2017" name="Nat. Commun.">
        <title>The asparagus genome sheds light on the origin and evolution of a young Y chromosome.</title>
        <authorList>
            <person name="Harkess A."/>
            <person name="Zhou J."/>
            <person name="Xu C."/>
            <person name="Bowers J.E."/>
            <person name="Van der Hulst R."/>
            <person name="Ayyampalayam S."/>
            <person name="Mercati F."/>
            <person name="Riccardi P."/>
            <person name="McKain M.R."/>
            <person name="Kakrana A."/>
            <person name="Tang H."/>
            <person name="Ray J."/>
            <person name="Groenendijk J."/>
            <person name="Arikit S."/>
            <person name="Mathioni S.M."/>
            <person name="Nakano M."/>
            <person name="Shan H."/>
            <person name="Telgmann-Rauber A."/>
            <person name="Kanno A."/>
            <person name="Yue Z."/>
            <person name="Chen H."/>
            <person name="Li W."/>
            <person name="Chen Y."/>
            <person name="Xu X."/>
            <person name="Zhang Y."/>
            <person name="Luo S."/>
            <person name="Chen H."/>
            <person name="Gao J."/>
            <person name="Mao Z."/>
            <person name="Pires J.C."/>
            <person name="Luo M."/>
            <person name="Kudrna D."/>
            <person name="Wing R.A."/>
            <person name="Meyers B.C."/>
            <person name="Yi K."/>
            <person name="Kong H."/>
            <person name="Lavrijsen P."/>
            <person name="Sunseri F."/>
            <person name="Falavigna A."/>
            <person name="Ye Y."/>
            <person name="Leebens-Mack J.H."/>
            <person name="Chen G."/>
        </authorList>
    </citation>
    <scope>NUCLEOTIDE SEQUENCE [LARGE SCALE GENOMIC DNA]</scope>
    <source>
        <strain evidence="9">cv. DH0086</strain>
    </source>
</reference>
<dbReference type="PANTHER" id="PTHR16223:SF380">
    <property type="entry name" value="HELIX-LOOP-HELIX DNA-BINDING DOMAIN CONTAINING PROTEIN, EXPRESSED"/>
    <property type="match status" value="1"/>
</dbReference>
<keyword evidence="3" id="KW-0805">Transcription regulation</keyword>
<evidence type="ECO:0000256" key="5">
    <source>
        <dbReference type="ARBA" id="ARBA00023242"/>
    </source>
</evidence>
<dbReference type="Proteomes" id="UP000243459">
    <property type="component" value="Chromosome 3"/>
</dbReference>
<dbReference type="SUPFAM" id="SSF47459">
    <property type="entry name" value="HLH, helix-loop-helix DNA-binding domain"/>
    <property type="match status" value="1"/>
</dbReference>
<evidence type="ECO:0000259" key="7">
    <source>
        <dbReference type="PROSITE" id="PS50888"/>
    </source>
</evidence>
<dbReference type="Gramene" id="ONK75865">
    <property type="protein sequence ID" value="ONK75865"/>
    <property type="gene ID" value="A4U43_C03F21360"/>
</dbReference>
<protein>
    <recommendedName>
        <fullName evidence="7">BHLH domain-containing protein</fullName>
    </recommendedName>
</protein>
<keyword evidence="4" id="KW-0804">Transcription</keyword>
<feature type="region of interest" description="Disordered" evidence="6">
    <location>
        <begin position="37"/>
        <end position="67"/>
    </location>
</feature>
<name>A0A5P1FBX2_ASPOF</name>
<keyword evidence="5" id="KW-0539">Nucleus</keyword>
<dbReference type="InterPro" id="IPR011598">
    <property type="entry name" value="bHLH_dom"/>
</dbReference>
<gene>
    <name evidence="8" type="ORF">A4U43_C03F21360</name>
</gene>
<dbReference type="CDD" id="cd11393">
    <property type="entry name" value="bHLH_AtbHLH_like"/>
    <property type="match status" value="1"/>
</dbReference>
<keyword evidence="9" id="KW-1185">Reference proteome</keyword>
<evidence type="ECO:0000256" key="6">
    <source>
        <dbReference type="SAM" id="MobiDB-lite"/>
    </source>
</evidence>
<evidence type="ECO:0000313" key="8">
    <source>
        <dbReference type="EMBL" id="ONK75865.1"/>
    </source>
</evidence>
<accession>A0A5P1FBX2</accession>
<dbReference type="GO" id="GO:0046983">
    <property type="term" value="F:protein dimerization activity"/>
    <property type="evidence" value="ECO:0007669"/>
    <property type="project" value="InterPro"/>
</dbReference>
<dbReference type="EMBL" id="CM007383">
    <property type="protein sequence ID" value="ONK75865.1"/>
    <property type="molecule type" value="Genomic_DNA"/>
</dbReference>
<evidence type="ECO:0000256" key="1">
    <source>
        <dbReference type="ARBA" id="ARBA00004123"/>
    </source>
</evidence>
<dbReference type="AlphaFoldDB" id="A0A5P1FBX2"/>
<feature type="domain" description="BHLH" evidence="7">
    <location>
        <begin position="66"/>
        <end position="115"/>
    </location>
</feature>
<evidence type="ECO:0000256" key="3">
    <source>
        <dbReference type="ARBA" id="ARBA00023015"/>
    </source>
</evidence>
<dbReference type="GO" id="GO:0000978">
    <property type="term" value="F:RNA polymerase II cis-regulatory region sequence-specific DNA binding"/>
    <property type="evidence" value="ECO:0007669"/>
    <property type="project" value="TreeGrafter"/>
</dbReference>
<dbReference type="PROSITE" id="PS50888">
    <property type="entry name" value="BHLH"/>
    <property type="match status" value="1"/>
</dbReference>
<dbReference type="GO" id="GO:0005634">
    <property type="term" value="C:nucleus"/>
    <property type="evidence" value="ECO:0007669"/>
    <property type="project" value="UniProtKB-SubCell"/>
</dbReference>
<comment type="subcellular location">
    <subcellularLocation>
        <location evidence="1">Nucleus</location>
    </subcellularLocation>
</comment>
<evidence type="ECO:0000256" key="4">
    <source>
        <dbReference type="ARBA" id="ARBA00023163"/>
    </source>
</evidence>
<evidence type="ECO:0000313" key="9">
    <source>
        <dbReference type="Proteomes" id="UP000243459"/>
    </source>
</evidence>
<dbReference type="GO" id="GO:0000981">
    <property type="term" value="F:DNA-binding transcription factor activity, RNA polymerase II-specific"/>
    <property type="evidence" value="ECO:0007669"/>
    <property type="project" value="TreeGrafter"/>
</dbReference>
<feature type="compositionally biased region" description="Low complexity" evidence="6">
    <location>
        <begin position="37"/>
        <end position="53"/>
    </location>
</feature>
<dbReference type="InterPro" id="IPR036638">
    <property type="entry name" value="HLH_DNA-bd_sf"/>
</dbReference>
<sequence>MESEEASFMELLGSELLYLAPDHGVCEKLSLNSSLTFTQSSSSSSTTSSTAEEVTTETKAHKKQKKGPSAYLSTIKVKKDKLRDRISTLQQLVSPFCKSDTASVLHEALGYIKFLHDQVQVLSSPYLQPSLPKTASLQDEEQRTSDLRSRGLCLVPISRTENVANDNGADIWSSSTFRGSINLYST</sequence>
<evidence type="ECO:0000256" key="2">
    <source>
        <dbReference type="ARBA" id="ARBA00005510"/>
    </source>
</evidence>
<organism evidence="8 9">
    <name type="scientific">Asparagus officinalis</name>
    <name type="common">Garden asparagus</name>
    <dbReference type="NCBI Taxonomy" id="4686"/>
    <lineage>
        <taxon>Eukaryota</taxon>
        <taxon>Viridiplantae</taxon>
        <taxon>Streptophyta</taxon>
        <taxon>Embryophyta</taxon>
        <taxon>Tracheophyta</taxon>
        <taxon>Spermatophyta</taxon>
        <taxon>Magnoliopsida</taxon>
        <taxon>Liliopsida</taxon>
        <taxon>Asparagales</taxon>
        <taxon>Asparagaceae</taxon>
        <taxon>Asparagoideae</taxon>
        <taxon>Asparagus</taxon>
    </lineage>
</organism>
<dbReference type="PANTHER" id="PTHR16223">
    <property type="entry name" value="TRANSCRIPTION FACTOR BHLH83-RELATED"/>
    <property type="match status" value="1"/>
</dbReference>
<dbReference type="Gene3D" id="4.10.280.10">
    <property type="entry name" value="Helix-loop-helix DNA-binding domain"/>
    <property type="match status" value="1"/>
</dbReference>
<dbReference type="OrthoDB" id="778738at2759"/>
<proteinExistence type="inferred from homology"/>
<dbReference type="InterPro" id="IPR045239">
    <property type="entry name" value="bHLH95_bHLH"/>
</dbReference>
<comment type="similarity">
    <text evidence="2">Belongs to the bHLH protein family.</text>
</comment>